<dbReference type="InterPro" id="IPR051462">
    <property type="entry name" value="CBS_domain-containing"/>
</dbReference>
<dbReference type="InterPro" id="IPR005105">
    <property type="entry name" value="GlnD_Uridyltrans_N"/>
</dbReference>
<protein>
    <submittedName>
        <fullName evidence="5">CBS domain-containing protein</fullName>
    </submittedName>
</protein>
<evidence type="ECO:0000259" key="3">
    <source>
        <dbReference type="PROSITE" id="PS50042"/>
    </source>
</evidence>
<dbReference type="InterPro" id="IPR046342">
    <property type="entry name" value="CBS_dom_sf"/>
</dbReference>
<dbReference type="EMBL" id="FZNY01000001">
    <property type="protein sequence ID" value="SNR47967.1"/>
    <property type="molecule type" value="Genomic_DNA"/>
</dbReference>
<dbReference type="PROSITE" id="PS50042">
    <property type="entry name" value="CNMP_BINDING_3"/>
    <property type="match status" value="1"/>
</dbReference>
<dbReference type="PROSITE" id="PS51371">
    <property type="entry name" value="CBS"/>
    <property type="match status" value="2"/>
</dbReference>
<accession>A0A238WNB0</accession>
<reference evidence="5 6" key="1">
    <citation type="submission" date="2017-06" db="EMBL/GenBank/DDBJ databases">
        <authorList>
            <person name="Kim H.J."/>
            <person name="Triplett B.A."/>
        </authorList>
    </citation>
    <scope>NUCLEOTIDE SEQUENCE [LARGE SCALE GENOMIC DNA]</scope>
    <source>
        <strain evidence="5 6">DSM 25597</strain>
    </source>
</reference>
<feature type="domain" description="Cyclic nucleotide-binding" evidence="3">
    <location>
        <begin position="54"/>
        <end position="137"/>
    </location>
</feature>
<sequence length="635" mass="72409">MKNTIAYRIYDFLKQFPPFQFMAKRDLLEICELAQVQYLDKDQILFKRDAPYNTHFYIVHQGAIKLSRPSHQGIKTVDICDEGDLLGLRVTKEDSYRTTAIANEETIIYALPMEAFATLTKENKAVSNYLITSFASNIKDPYTLENSGQLLSEYDPERSQNIYGVSKARFTEKVIQSSQDISIQEAASKMKKYQISCLVISENNIPIGILTNRDLRNVIASGEFTATTLVKEVMVTPVICASPDINVTQTQLILLTHGISHLVITKDGTPQTTIVGILSKHDIVVSFANSPIGLLKEIKRATRTKHLRQAWSKTMLLLKRYLDQNLPLSQILKIFGELKDALIHQTMQLSLRKMETTPPVTFAWLALGSQGRKEQLLYTDQDNALIYANSDTENPEQVKQYFLKLANRMNKRLHKIGYDYCPADMMASNPLYCLSLSEWEAQFSTWITTPTPENILLSGIFFDYTFMYGDQTLVKGLTDHISEKLAHQKVVLRHMAKHALKNLPPISFFRQFIVESNGEHKDFFDIKHRAIAPLSDAARVLALGQGILHTKNTSERFTALAAIDAPNRELFENCSYAFRALLKFRTKRGMAQNDSGRFINLEALTKAEKLKLKRCFKPLRDVQEVLRVRYQTQNI</sequence>
<dbReference type="RefSeq" id="WP_089370544.1">
    <property type="nucleotide sequence ID" value="NZ_BMEP01000003.1"/>
</dbReference>
<dbReference type="InterPro" id="IPR014710">
    <property type="entry name" value="RmlC-like_jellyroll"/>
</dbReference>
<dbReference type="AlphaFoldDB" id="A0A238WNB0"/>
<keyword evidence="6" id="KW-1185">Reference proteome</keyword>
<dbReference type="GO" id="GO:0008773">
    <property type="term" value="F:[protein-PII] uridylyltransferase activity"/>
    <property type="evidence" value="ECO:0007669"/>
    <property type="project" value="InterPro"/>
</dbReference>
<dbReference type="SUPFAM" id="SSF51206">
    <property type="entry name" value="cAMP-binding domain-like"/>
    <property type="match status" value="1"/>
</dbReference>
<dbReference type="InterPro" id="IPR018821">
    <property type="entry name" value="DUF294_put_nucleoTrafse_sb-bd"/>
</dbReference>
<dbReference type="SUPFAM" id="SSF54631">
    <property type="entry name" value="CBS-domain pair"/>
    <property type="match status" value="1"/>
</dbReference>
<feature type="domain" description="CBS" evidence="4">
    <location>
        <begin position="170"/>
        <end position="227"/>
    </location>
</feature>
<dbReference type="PANTHER" id="PTHR48108:SF34">
    <property type="entry name" value="CBS DOMAIN-CONTAINING PROTEIN YHCV"/>
    <property type="match status" value="1"/>
</dbReference>
<name>A0A238WNB0_9FLAO</name>
<evidence type="ECO:0000256" key="2">
    <source>
        <dbReference type="PROSITE-ProRule" id="PRU00703"/>
    </source>
</evidence>
<dbReference type="InterPro" id="IPR043519">
    <property type="entry name" value="NT_sf"/>
</dbReference>
<keyword evidence="2" id="KW-0129">CBS domain</keyword>
<dbReference type="OrthoDB" id="9810963at2"/>
<dbReference type="Pfam" id="PF03445">
    <property type="entry name" value="DUF294"/>
    <property type="match status" value="1"/>
</dbReference>
<dbReference type="InterPro" id="IPR000595">
    <property type="entry name" value="cNMP-bd_dom"/>
</dbReference>
<evidence type="ECO:0000256" key="1">
    <source>
        <dbReference type="ARBA" id="ARBA00022737"/>
    </source>
</evidence>
<dbReference type="Gene3D" id="2.60.120.10">
    <property type="entry name" value="Jelly Rolls"/>
    <property type="match status" value="1"/>
</dbReference>
<dbReference type="Pfam" id="PF00027">
    <property type="entry name" value="cNMP_binding"/>
    <property type="match status" value="1"/>
</dbReference>
<dbReference type="SMART" id="SM00100">
    <property type="entry name" value="cNMP"/>
    <property type="match status" value="1"/>
</dbReference>
<feature type="domain" description="CBS" evidence="4">
    <location>
        <begin position="234"/>
        <end position="294"/>
    </location>
</feature>
<dbReference type="SUPFAM" id="SSF81301">
    <property type="entry name" value="Nucleotidyltransferase"/>
    <property type="match status" value="1"/>
</dbReference>
<evidence type="ECO:0000313" key="5">
    <source>
        <dbReference type="EMBL" id="SNR47967.1"/>
    </source>
</evidence>
<evidence type="ECO:0000259" key="4">
    <source>
        <dbReference type="PROSITE" id="PS51371"/>
    </source>
</evidence>
<dbReference type="Proteomes" id="UP000198379">
    <property type="component" value="Unassembled WGS sequence"/>
</dbReference>
<dbReference type="InterPro" id="IPR000644">
    <property type="entry name" value="CBS_dom"/>
</dbReference>
<dbReference type="Pfam" id="PF00571">
    <property type="entry name" value="CBS"/>
    <property type="match status" value="2"/>
</dbReference>
<dbReference type="SMART" id="SM00116">
    <property type="entry name" value="CBS"/>
    <property type="match status" value="2"/>
</dbReference>
<evidence type="ECO:0000313" key="6">
    <source>
        <dbReference type="Proteomes" id="UP000198379"/>
    </source>
</evidence>
<dbReference type="PANTHER" id="PTHR48108">
    <property type="entry name" value="CBS DOMAIN-CONTAINING PROTEIN CBSX2, CHLOROPLASTIC"/>
    <property type="match status" value="1"/>
</dbReference>
<organism evidence="5 6">
    <name type="scientific">Dokdonia pacifica</name>
    <dbReference type="NCBI Taxonomy" id="1627892"/>
    <lineage>
        <taxon>Bacteria</taxon>
        <taxon>Pseudomonadati</taxon>
        <taxon>Bacteroidota</taxon>
        <taxon>Flavobacteriia</taxon>
        <taxon>Flavobacteriales</taxon>
        <taxon>Flavobacteriaceae</taxon>
        <taxon>Dokdonia</taxon>
    </lineage>
</organism>
<dbReference type="Gene3D" id="3.10.580.10">
    <property type="entry name" value="CBS-domain"/>
    <property type="match status" value="1"/>
</dbReference>
<dbReference type="Pfam" id="PF10335">
    <property type="entry name" value="DUF294_C"/>
    <property type="match status" value="1"/>
</dbReference>
<gene>
    <name evidence="5" type="ORF">SAMN06265376_1011257</name>
</gene>
<dbReference type="InterPro" id="IPR018490">
    <property type="entry name" value="cNMP-bd_dom_sf"/>
</dbReference>
<proteinExistence type="predicted"/>
<dbReference type="CDD" id="cd05401">
    <property type="entry name" value="NT_GlnE_GlnD_like"/>
    <property type="match status" value="1"/>
</dbReference>
<keyword evidence="1" id="KW-0677">Repeat</keyword>
<dbReference type="Gene3D" id="3.30.460.10">
    <property type="entry name" value="Beta Polymerase, domain 2"/>
    <property type="match status" value="1"/>
</dbReference>